<dbReference type="InterPro" id="IPR002713">
    <property type="entry name" value="FF_domain"/>
</dbReference>
<dbReference type="SUPFAM" id="SSF51045">
    <property type="entry name" value="WW domain"/>
    <property type="match status" value="3"/>
</dbReference>
<feature type="compositionally biased region" description="Basic and acidic residues" evidence="3">
    <location>
        <begin position="686"/>
        <end position="704"/>
    </location>
</feature>
<dbReference type="InterPro" id="IPR036020">
    <property type="entry name" value="WW_dom_sf"/>
</dbReference>
<dbReference type="PROSITE" id="PS51676">
    <property type="entry name" value="FF"/>
    <property type="match status" value="4"/>
</dbReference>
<dbReference type="CDD" id="cd00201">
    <property type="entry name" value="WW"/>
    <property type="match status" value="3"/>
</dbReference>
<dbReference type="FunFam" id="1.10.10.440:FF:000001">
    <property type="entry name" value="Transcription elongation regulator 1 like"/>
    <property type="match status" value="1"/>
</dbReference>
<dbReference type="SMART" id="SM00456">
    <property type="entry name" value="WW"/>
    <property type="match status" value="3"/>
</dbReference>
<dbReference type="Pfam" id="PF00397">
    <property type="entry name" value="WW"/>
    <property type="match status" value="2"/>
</dbReference>
<name>A0A7R8W0X0_9CRUS</name>
<dbReference type="InterPro" id="IPR036517">
    <property type="entry name" value="FF_domain_sf"/>
</dbReference>
<dbReference type="Gene3D" id="2.20.70.10">
    <property type="match status" value="3"/>
</dbReference>
<keyword evidence="2" id="KW-0175">Coiled coil</keyword>
<dbReference type="InterPro" id="IPR001202">
    <property type="entry name" value="WW_dom"/>
</dbReference>
<feature type="coiled-coil region" evidence="2">
    <location>
        <begin position="861"/>
        <end position="888"/>
    </location>
</feature>
<feature type="region of interest" description="Disordered" evidence="3">
    <location>
        <begin position="546"/>
        <end position="600"/>
    </location>
</feature>
<dbReference type="SUPFAM" id="SSF81698">
    <property type="entry name" value="FF domain"/>
    <property type="match status" value="5"/>
</dbReference>
<feature type="region of interest" description="Disordered" evidence="3">
    <location>
        <begin position="937"/>
        <end position="1040"/>
    </location>
</feature>
<feature type="compositionally biased region" description="Basic and acidic residues" evidence="3">
    <location>
        <begin position="1244"/>
        <end position="1253"/>
    </location>
</feature>
<evidence type="ECO:0000256" key="2">
    <source>
        <dbReference type="SAM" id="Coils"/>
    </source>
</evidence>
<feature type="compositionally biased region" description="Basic and acidic residues" evidence="3">
    <location>
        <begin position="199"/>
        <end position="210"/>
    </location>
</feature>
<dbReference type="InterPro" id="IPR045148">
    <property type="entry name" value="TCRG1-like"/>
</dbReference>
<reference evidence="4" key="1">
    <citation type="submission" date="2020-11" db="EMBL/GenBank/DDBJ databases">
        <authorList>
            <person name="Tran Van P."/>
        </authorList>
    </citation>
    <scope>NUCLEOTIDE SEQUENCE</scope>
</reference>
<dbReference type="PANTHER" id="PTHR15377">
    <property type="entry name" value="TRANSCRIPTION ELONGATION REGULATOR 1"/>
    <property type="match status" value="1"/>
</dbReference>
<dbReference type="GO" id="GO:0005634">
    <property type="term" value="C:nucleus"/>
    <property type="evidence" value="ECO:0007669"/>
    <property type="project" value="TreeGrafter"/>
</dbReference>
<gene>
    <name evidence="4" type="ORF">CTOB1V02_LOCUS728</name>
</gene>
<feature type="region of interest" description="Disordered" evidence="3">
    <location>
        <begin position="1229"/>
        <end position="1253"/>
    </location>
</feature>
<feature type="compositionally biased region" description="Basic and acidic residues" evidence="3">
    <location>
        <begin position="546"/>
        <end position="582"/>
    </location>
</feature>
<dbReference type="Pfam" id="PF23517">
    <property type="entry name" value="WW_TCERG1"/>
    <property type="match status" value="1"/>
</dbReference>
<evidence type="ECO:0000313" key="4">
    <source>
        <dbReference type="EMBL" id="CAD7222729.1"/>
    </source>
</evidence>
<sequence length="1253" mass="139958">MEAGGDAEVMAGEGPMGEQNGAEDQMEYPPGVVDEVANDAETGGGGGYSDFTGGFAKGGRGGWSGGRGGFGGGGGGFGGGGGMENGAGDVDFTDENPSAAAGIPGVGGPDEYPPPGLEMDPQQAMLMQGPPPGDGGEGGQDHVPPDAPAYPYEGGDEGMLEQHGEFDEDEEWTEDGYGRGGWRFDRRGARGGRGFRGTPGDRGRGFRGAERPPWVGAGAVRGARAPWRGAQEFPPPRGAGGFRGAPPRGFRGFRGPRGPPYPGGPRGFRGPPPEWGMYPPGPNPGYGPPPDMMGPGMMPPMGMGPYGGGGGAPPSEDILGDIWVETKSEEGKPYYYHAKTRETVWTKPEGVKVLTQEEVEDLVRQAAEKAQQGPPPMGPGGPMEMGPPMGFGGPPGPWQGPGGGYGMGPPEMMMGPEGMMPPGAGPPGGMMQQGPVGPNVDMSKLDPDLVARASEWTEHMAPDGRPYFYNNRTNESVWERPQPMAELDEAKAKLAEEGGGLERPREGMDRTGGVVTTAVVTTTTVLPGMPTPEQLKAQQEEFLRQARERQEKEAAEKQKVEEDQERLKQLEEQKMKEDEDRKKKQAGRPVSSVPVSGTPWCVVWTGDGRVFYYNPSQRQSVWIMPPELFGRDDVQKLISQGPPPKNISGSSEGNEMPSAGGVRDTDAPEPKRRKVDDEESGAVKMESSDSKAAENHKDAKEGKEAGSGGAAGKLPFRKTDIGKESAIEAEVRAARERATVPLETRMKEFREMLQEKEVSAFSTWEKELHKIVFDPRYLLLTSKERKSVFEKYVKERAEEERREKKAKQKQAKQDFMDLLAEANLHGRSSYSEFANKFGRDERFRGMEKSRDRESLFNEYLLDVRRKEKEEKQRKKDQIRKDFFELLRESHDKGTFDRHARWGEVKRSVDSDSRYKAVETSEQREDYFYDFIYELKKTKSKSSEKSSKRDRDRRSTEKERKSSEKKKKKDKERERKRSGEKEGHSGEEEEGHKEEEDKEREKRERQEASLREREKEVQRELAEHLRDRDKERQAHKHDEAVQGFKALLSDLIRNADLSWKQAKKVMKKDKRYEDASDMLSKEQREMLFEEHLQTLTSKKRSKFHEILDEHKADIPLTSSWKKIRKLVEDDPRFVKIFSSSSDKKAEKEFRDYIRIRTESAKNEFKALLKETKGLTYKSLTQMKEGGGQLGEFSSPHYREIVETLSKDSRYLCLEFMADERDSILMHYIKELDRRGPPPPPTASEPNRKERVSRP</sequence>
<dbReference type="AlphaFoldDB" id="A0A7R8W0X0"/>
<feature type="region of interest" description="Disordered" evidence="3">
    <location>
        <begin position="1"/>
        <end position="51"/>
    </location>
</feature>
<dbReference type="PANTHER" id="PTHR15377:SF3">
    <property type="entry name" value="WW DOMAIN-CONTAINING PROTEIN"/>
    <property type="match status" value="1"/>
</dbReference>
<dbReference type="InterPro" id="IPR057565">
    <property type="entry name" value="WW_TCRG1_3rd"/>
</dbReference>
<dbReference type="EMBL" id="OB660097">
    <property type="protein sequence ID" value="CAD7222729.1"/>
    <property type="molecule type" value="Genomic_DNA"/>
</dbReference>
<feature type="compositionally biased region" description="Basic and acidic residues" evidence="3">
    <location>
        <begin position="970"/>
        <end position="1039"/>
    </location>
</feature>
<feature type="compositionally biased region" description="Gly residues" evidence="3">
    <location>
        <begin position="389"/>
        <end position="404"/>
    </location>
</feature>
<feature type="region of interest" description="Disordered" evidence="3">
    <location>
        <begin position="636"/>
        <end position="717"/>
    </location>
</feature>
<dbReference type="Gene3D" id="1.10.10.440">
    <property type="entry name" value="FF domain"/>
    <property type="match status" value="6"/>
</dbReference>
<feature type="region of interest" description="Disordered" evidence="3">
    <location>
        <begin position="896"/>
        <end position="917"/>
    </location>
</feature>
<dbReference type="Pfam" id="PF01846">
    <property type="entry name" value="FF"/>
    <property type="match status" value="6"/>
</dbReference>
<dbReference type="SMART" id="SM00441">
    <property type="entry name" value="FF"/>
    <property type="match status" value="6"/>
</dbReference>
<evidence type="ECO:0000256" key="1">
    <source>
        <dbReference type="ARBA" id="ARBA00022737"/>
    </source>
</evidence>
<keyword evidence="1" id="KW-0677">Repeat</keyword>
<dbReference type="FunFam" id="2.20.70.10:FF:000049">
    <property type="entry name" value="Transcription elongation regulator 1-like"/>
    <property type="match status" value="1"/>
</dbReference>
<dbReference type="GO" id="GO:0003712">
    <property type="term" value="F:transcription coregulator activity"/>
    <property type="evidence" value="ECO:0007669"/>
    <property type="project" value="TreeGrafter"/>
</dbReference>
<feature type="compositionally biased region" description="Gly residues" evidence="3">
    <location>
        <begin position="75"/>
        <end position="85"/>
    </location>
</feature>
<dbReference type="GO" id="GO:0070063">
    <property type="term" value="F:RNA polymerase binding"/>
    <property type="evidence" value="ECO:0007669"/>
    <property type="project" value="InterPro"/>
</dbReference>
<organism evidence="4">
    <name type="scientific">Cyprideis torosa</name>
    <dbReference type="NCBI Taxonomy" id="163714"/>
    <lineage>
        <taxon>Eukaryota</taxon>
        <taxon>Metazoa</taxon>
        <taxon>Ecdysozoa</taxon>
        <taxon>Arthropoda</taxon>
        <taxon>Crustacea</taxon>
        <taxon>Oligostraca</taxon>
        <taxon>Ostracoda</taxon>
        <taxon>Podocopa</taxon>
        <taxon>Podocopida</taxon>
        <taxon>Cytherocopina</taxon>
        <taxon>Cytheroidea</taxon>
        <taxon>Cytherideidae</taxon>
        <taxon>Cyprideis</taxon>
    </lineage>
</organism>
<accession>A0A7R8W0X0</accession>
<proteinExistence type="predicted"/>
<dbReference type="PROSITE" id="PS50020">
    <property type="entry name" value="WW_DOMAIN_2"/>
    <property type="match status" value="3"/>
</dbReference>
<dbReference type="OrthoDB" id="63972at2759"/>
<protein>
    <submittedName>
        <fullName evidence="4">Uncharacterized protein</fullName>
    </submittedName>
</protein>
<feature type="region of interest" description="Disordered" evidence="3">
    <location>
        <begin position="75"/>
        <end position="216"/>
    </location>
</feature>
<feature type="compositionally biased region" description="Basic and acidic residues" evidence="3">
    <location>
        <begin position="663"/>
        <end position="676"/>
    </location>
</feature>
<feature type="compositionally biased region" description="Basic and acidic residues" evidence="3">
    <location>
        <begin position="937"/>
        <end position="961"/>
    </location>
</feature>
<evidence type="ECO:0000256" key="3">
    <source>
        <dbReference type="SAM" id="MobiDB-lite"/>
    </source>
</evidence>
<feature type="region of interest" description="Disordered" evidence="3">
    <location>
        <begin position="369"/>
        <end position="404"/>
    </location>
</feature>